<dbReference type="OrthoDB" id="2223083at2"/>
<evidence type="ECO:0000259" key="1">
    <source>
        <dbReference type="SMART" id="SM00860"/>
    </source>
</evidence>
<dbReference type="SMART" id="SM00860">
    <property type="entry name" value="SMI1_KNR4"/>
    <property type="match status" value="1"/>
</dbReference>
<dbReference type="SUPFAM" id="SSF160631">
    <property type="entry name" value="SMI1/KNR4-like"/>
    <property type="match status" value="1"/>
</dbReference>
<sequence length="157" mass="18208">MKFKDGSIIYPLPDDTLISEKEGMWRINLPETYKEFIKKYNGGTPIKGSFKCNSHIYTIDRFLCILKVFGERDDEYYDIGVVRTQLDERIVFDENLVGTELLPLAVLFAGDFVCLDCRNNVEEPIVCVWNHEESSDLNPITYIVSNSFEEFLNMLTE</sequence>
<comment type="caution">
    <text evidence="2">The sequence shown here is derived from an EMBL/GenBank/DDBJ whole genome shotgun (WGS) entry which is preliminary data.</text>
</comment>
<protein>
    <submittedName>
        <fullName evidence="2">SMI1/KNR4 family protein</fullName>
    </submittedName>
</protein>
<keyword evidence="3" id="KW-1185">Reference proteome</keyword>
<evidence type="ECO:0000313" key="3">
    <source>
        <dbReference type="Proteomes" id="UP000448867"/>
    </source>
</evidence>
<dbReference type="InterPro" id="IPR037883">
    <property type="entry name" value="Knr4/Smi1-like_sf"/>
</dbReference>
<dbReference type="Proteomes" id="UP000448867">
    <property type="component" value="Unassembled WGS sequence"/>
</dbReference>
<dbReference type="AlphaFoldDB" id="A0A7X2M0V2"/>
<dbReference type="Gene3D" id="3.40.1580.10">
    <property type="entry name" value="SMI1/KNR4-like"/>
    <property type="match status" value="1"/>
</dbReference>
<reference evidence="2 3" key="1">
    <citation type="submission" date="2019-11" db="EMBL/GenBank/DDBJ databases">
        <title>Bacillus lacus genome.</title>
        <authorList>
            <person name="Allen C.J."/>
            <person name="Newman J.D."/>
        </authorList>
    </citation>
    <scope>NUCLEOTIDE SEQUENCE [LARGE SCALE GENOMIC DNA]</scope>
    <source>
        <strain evidence="2 3">KCTC 33946</strain>
    </source>
</reference>
<gene>
    <name evidence="2" type="ORF">GJU40_16220</name>
</gene>
<organism evidence="2 3">
    <name type="scientific">Metabacillus lacus</name>
    <dbReference type="NCBI Taxonomy" id="1983721"/>
    <lineage>
        <taxon>Bacteria</taxon>
        <taxon>Bacillati</taxon>
        <taxon>Bacillota</taxon>
        <taxon>Bacilli</taxon>
        <taxon>Bacillales</taxon>
        <taxon>Bacillaceae</taxon>
        <taxon>Metabacillus</taxon>
    </lineage>
</organism>
<dbReference type="InterPro" id="IPR018958">
    <property type="entry name" value="Knr4/Smi1-like_dom"/>
</dbReference>
<dbReference type="RefSeq" id="WP_154309151.1">
    <property type="nucleotide sequence ID" value="NZ_WKKI01000042.1"/>
</dbReference>
<proteinExistence type="predicted"/>
<name>A0A7X2M0V2_9BACI</name>
<feature type="domain" description="Knr4/Smi1-like" evidence="1">
    <location>
        <begin position="12"/>
        <end position="154"/>
    </location>
</feature>
<dbReference type="Pfam" id="PF14568">
    <property type="entry name" value="SUKH_6"/>
    <property type="match status" value="1"/>
</dbReference>
<accession>A0A7X2M0V2</accession>
<evidence type="ECO:0000313" key="2">
    <source>
        <dbReference type="EMBL" id="MRX73687.1"/>
    </source>
</evidence>
<dbReference type="EMBL" id="WKKI01000042">
    <property type="protein sequence ID" value="MRX73687.1"/>
    <property type="molecule type" value="Genomic_DNA"/>
</dbReference>